<sequence>MDNYDAIIIGAGHNGLTCAAYLLKAGYSVLLLEKRSIPGGAATTEAILPETAPGFNFNRCAIDHEFIHLGPVVEELELEKYGLEYLFCDPVVFCPHPDGTYFLGRKSIEATGEEIARFNRRDGEKYVEFMHFWQRLINAIVPVFNAPPKSIVDIAGNYDLKKIQDLLSILGGPNKTLDLVRTVFSSPEDILNEWFDSEFVKAPLARLASELGAPPSQKNLSIGAMMMAMRHGPGMARPRGGTGSLTEALVKLAREHGGTILTDRGVKKILIDDGKAIGVQTDNGEEYRAKYGVISNIDARRVFLQLVDPSDTDAADPELRERVERRIVNTNDSILKMDLALSEPLRFDRYQHREEYTIGSVLIADSIKQVEIGHSEPQVGRIPLEDPTLYVVQPTTLDPSMAPEGKHTLWIEFFAPYEVENAGGTGLYGTGWTEELKAKVADRIIDKIAEYAPNVKNAIIDRYIESPADLKERLGAYKGNHYHIDMTLEQMIFFRPLPELANYKTPIEGLYLTGAGTHPGGSISGMPGRNCARTFLHDRQPIYQPLVSTLQNLQSGAKNLLNR</sequence>
<dbReference type="Pfam" id="PF01593">
    <property type="entry name" value="Amino_oxidase"/>
    <property type="match status" value="1"/>
</dbReference>
<evidence type="ECO:0000256" key="2">
    <source>
        <dbReference type="ARBA" id="ARBA00038825"/>
    </source>
</evidence>
<evidence type="ECO:0000313" key="6">
    <source>
        <dbReference type="Proteomes" id="UP001328733"/>
    </source>
</evidence>
<reference evidence="5 6" key="1">
    <citation type="submission" date="2024-01" db="EMBL/GenBank/DDBJ databases">
        <title>Genomic insights into the taxonomy and metabolism of the cyanobacterium Pannus brasiliensis CCIBt3594.</title>
        <authorList>
            <person name="Machado M."/>
            <person name="Botero N.B."/>
            <person name="Andreote A.P.D."/>
            <person name="Feitosa A.M.T."/>
            <person name="Popin R."/>
            <person name="Sivonen K."/>
            <person name="Fiore M.F."/>
        </authorList>
    </citation>
    <scope>NUCLEOTIDE SEQUENCE [LARGE SCALE GENOMIC DNA]</scope>
    <source>
        <strain evidence="5 6">CCIBt3594</strain>
    </source>
</reference>
<dbReference type="InterPro" id="IPR054679">
    <property type="entry name" value="CrtO-like"/>
</dbReference>
<gene>
    <name evidence="5" type="ORF">V0288_00015</name>
</gene>
<comment type="caution">
    <text evidence="5">The sequence shown here is derived from an EMBL/GenBank/DDBJ whole genome shotgun (WGS) entry which is preliminary data.</text>
</comment>
<evidence type="ECO:0000259" key="4">
    <source>
        <dbReference type="Pfam" id="PF01593"/>
    </source>
</evidence>
<dbReference type="InterPro" id="IPR036188">
    <property type="entry name" value="FAD/NAD-bd_sf"/>
</dbReference>
<dbReference type="Gene3D" id="3.50.50.60">
    <property type="entry name" value="FAD/NAD(P)-binding domain"/>
    <property type="match status" value="2"/>
</dbReference>
<dbReference type="GO" id="GO:0005829">
    <property type="term" value="C:cytosol"/>
    <property type="evidence" value="ECO:0007669"/>
    <property type="project" value="TreeGrafter"/>
</dbReference>
<evidence type="ECO:0000256" key="1">
    <source>
        <dbReference type="ARBA" id="ARBA00037217"/>
    </source>
</evidence>
<comment type="subunit">
    <text evidence="2">Interacts with COX5B; this interaction may contribute to localize PYROXD2 to the inner face of the inner mitochondrial membrane.</text>
</comment>
<evidence type="ECO:0000256" key="3">
    <source>
        <dbReference type="ARBA" id="ARBA00040298"/>
    </source>
</evidence>
<protein>
    <recommendedName>
        <fullName evidence="3">Pyridine nucleotide-disulfide oxidoreductase domain-containing protein 2</fullName>
    </recommendedName>
</protein>
<dbReference type="RefSeq" id="WP_422661859.1">
    <property type="nucleotide sequence ID" value="NZ_JBAFSM010000001.1"/>
</dbReference>
<dbReference type="AlphaFoldDB" id="A0AAW9QMP9"/>
<dbReference type="NCBIfam" id="NF045689">
    <property type="entry name" value="BCarotKetCrtO"/>
    <property type="match status" value="1"/>
</dbReference>
<dbReference type="GO" id="GO:0016491">
    <property type="term" value="F:oxidoreductase activity"/>
    <property type="evidence" value="ECO:0007669"/>
    <property type="project" value="InterPro"/>
</dbReference>
<keyword evidence="6" id="KW-1185">Reference proteome</keyword>
<accession>A0AAW9QMP9</accession>
<dbReference type="PANTHER" id="PTHR10668:SF103">
    <property type="entry name" value="PYRIDINE NUCLEOTIDE-DISULFIDE OXIDOREDUCTASE DOMAIN-CONTAINING PROTEIN 2"/>
    <property type="match status" value="1"/>
</dbReference>
<name>A0AAW9QMP9_9CHRO</name>
<proteinExistence type="predicted"/>
<dbReference type="PANTHER" id="PTHR10668">
    <property type="entry name" value="PHYTOENE DEHYDROGENASE"/>
    <property type="match status" value="1"/>
</dbReference>
<dbReference type="SUPFAM" id="SSF51905">
    <property type="entry name" value="FAD/NAD(P)-binding domain"/>
    <property type="match status" value="1"/>
</dbReference>
<feature type="domain" description="Amine oxidase" evidence="4">
    <location>
        <begin position="15"/>
        <end position="523"/>
    </location>
</feature>
<organism evidence="5 6">
    <name type="scientific">Pannus brasiliensis CCIBt3594</name>
    <dbReference type="NCBI Taxonomy" id="1427578"/>
    <lineage>
        <taxon>Bacteria</taxon>
        <taxon>Bacillati</taxon>
        <taxon>Cyanobacteriota</taxon>
        <taxon>Cyanophyceae</taxon>
        <taxon>Oscillatoriophycideae</taxon>
        <taxon>Chroococcales</taxon>
        <taxon>Microcystaceae</taxon>
        <taxon>Pannus</taxon>
    </lineage>
</organism>
<comment type="function">
    <text evidence="1">Probable oxidoreductase that may play a role as regulator of mitochondrial function.</text>
</comment>
<dbReference type="PRINTS" id="PR00419">
    <property type="entry name" value="ADXRDTASE"/>
</dbReference>
<evidence type="ECO:0000313" key="5">
    <source>
        <dbReference type="EMBL" id="MEG3435492.1"/>
    </source>
</evidence>
<dbReference type="Proteomes" id="UP001328733">
    <property type="component" value="Unassembled WGS sequence"/>
</dbReference>
<dbReference type="EMBL" id="JBAFSM010000001">
    <property type="protein sequence ID" value="MEG3435492.1"/>
    <property type="molecule type" value="Genomic_DNA"/>
</dbReference>
<dbReference type="InterPro" id="IPR002937">
    <property type="entry name" value="Amino_oxidase"/>
</dbReference>